<dbReference type="RefSeq" id="WP_183394287.1">
    <property type="nucleotide sequence ID" value="NZ_JACIDR010000001.1"/>
</dbReference>
<feature type="transmembrane region" description="Helical" evidence="2">
    <location>
        <begin position="29"/>
        <end position="54"/>
    </location>
</feature>
<evidence type="ECO:0000313" key="3">
    <source>
        <dbReference type="EMBL" id="MBB3972499.1"/>
    </source>
</evidence>
<dbReference type="Proteomes" id="UP000528964">
    <property type="component" value="Unassembled WGS sequence"/>
</dbReference>
<sequence length="154" mass="15835">MLRLLMQAGAGLATFNLGRRIARLKRTAIFVAVAAVLGLLGLGALTAAAIIGLAPKLGVIWAPVVVGGVLIFIAAMLALIGTRKPKPVASPLFGRMAQVGVAGAALNATRPPPARARGGDAPPPPPPDPKRRRKRVVNLMLIATLAGLVLGRRL</sequence>
<keyword evidence="2" id="KW-1133">Transmembrane helix</keyword>
<protein>
    <recommendedName>
        <fullName evidence="5">Phage holin family protein</fullName>
    </recommendedName>
</protein>
<keyword evidence="4" id="KW-1185">Reference proteome</keyword>
<keyword evidence="2" id="KW-0472">Membrane</keyword>
<dbReference type="InterPro" id="IPR009937">
    <property type="entry name" value="Phage_holin_3_6"/>
</dbReference>
<evidence type="ECO:0000256" key="1">
    <source>
        <dbReference type="SAM" id="MobiDB-lite"/>
    </source>
</evidence>
<proteinExistence type="predicted"/>
<dbReference type="AlphaFoldDB" id="A0A7W6GGA2"/>
<keyword evidence="2" id="KW-0812">Transmembrane</keyword>
<name>A0A7W6GGA2_9HYPH</name>
<organism evidence="3 4">
    <name type="scientific">Hansschlegelia beijingensis</name>
    <dbReference type="NCBI Taxonomy" id="1133344"/>
    <lineage>
        <taxon>Bacteria</taxon>
        <taxon>Pseudomonadati</taxon>
        <taxon>Pseudomonadota</taxon>
        <taxon>Alphaproteobacteria</taxon>
        <taxon>Hyphomicrobiales</taxon>
        <taxon>Methylopilaceae</taxon>
        <taxon>Hansschlegelia</taxon>
    </lineage>
</organism>
<feature type="transmembrane region" description="Helical" evidence="2">
    <location>
        <begin position="60"/>
        <end position="80"/>
    </location>
</feature>
<dbReference type="Pfam" id="PF07332">
    <property type="entry name" value="Phage_holin_3_6"/>
    <property type="match status" value="1"/>
</dbReference>
<gene>
    <name evidence="3" type="ORF">GGR24_001132</name>
</gene>
<feature type="region of interest" description="Disordered" evidence="1">
    <location>
        <begin position="109"/>
        <end position="133"/>
    </location>
</feature>
<evidence type="ECO:0000256" key="2">
    <source>
        <dbReference type="SAM" id="Phobius"/>
    </source>
</evidence>
<evidence type="ECO:0008006" key="5">
    <source>
        <dbReference type="Google" id="ProtNLM"/>
    </source>
</evidence>
<comment type="caution">
    <text evidence="3">The sequence shown here is derived from an EMBL/GenBank/DDBJ whole genome shotgun (WGS) entry which is preliminary data.</text>
</comment>
<feature type="transmembrane region" description="Helical" evidence="2">
    <location>
        <begin position="136"/>
        <end position="152"/>
    </location>
</feature>
<reference evidence="3 4" key="1">
    <citation type="submission" date="2020-08" db="EMBL/GenBank/DDBJ databases">
        <title>Genomic Encyclopedia of Type Strains, Phase IV (KMG-IV): sequencing the most valuable type-strain genomes for metagenomic binning, comparative biology and taxonomic classification.</title>
        <authorList>
            <person name="Goeker M."/>
        </authorList>
    </citation>
    <scope>NUCLEOTIDE SEQUENCE [LARGE SCALE GENOMIC DNA]</scope>
    <source>
        <strain evidence="3 4">DSM 25481</strain>
    </source>
</reference>
<evidence type="ECO:0000313" key="4">
    <source>
        <dbReference type="Proteomes" id="UP000528964"/>
    </source>
</evidence>
<dbReference type="EMBL" id="JACIDR010000001">
    <property type="protein sequence ID" value="MBB3972499.1"/>
    <property type="molecule type" value="Genomic_DNA"/>
</dbReference>
<accession>A0A7W6GGA2</accession>